<proteinExistence type="predicted"/>
<dbReference type="Proteomes" id="UP000054928">
    <property type="component" value="Unassembled WGS sequence"/>
</dbReference>
<reference evidence="2" key="1">
    <citation type="submission" date="2014-09" db="EMBL/GenBank/DDBJ databases">
        <authorList>
            <person name="Sharma Rahul"/>
            <person name="Thines Marco"/>
        </authorList>
    </citation>
    <scope>NUCLEOTIDE SEQUENCE [LARGE SCALE GENOMIC DNA]</scope>
</reference>
<evidence type="ECO:0000313" key="1">
    <source>
        <dbReference type="EMBL" id="CEG45782.1"/>
    </source>
</evidence>
<dbReference type="GeneID" id="59052744"/>
<name>A0A0P1AUF8_PLAHL</name>
<keyword evidence="2" id="KW-1185">Reference proteome</keyword>
<organism evidence="1 2">
    <name type="scientific">Plasmopara halstedii</name>
    <name type="common">Downy mildew of sunflower</name>
    <dbReference type="NCBI Taxonomy" id="4781"/>
    <lineage>
        <taxon>Eukaryota</taxon>
        <taxon>Sar</taxon>
        <taxon>Stramenopiles</taxon>
        <taxon>Oomycota</taxon>
        <taxon>Peronosporomycetes</taxon>
        <taxon>Peronosporales</taxon>
        <taxon>Peronosporaceae</taxon>
        <taxon>Plasmopara</taxon>
    </lineage>
</organism>
<dbReference type="AlphaFoldDB" id="A0A0P1AUF8"/>
<evidence type="ECO:0000313" key="2">
    <source>
        <dbReference type="Proteomes" id="UP000054928"/>
    </source>
</evidence>
<sequence>MGPSSRNAHFHLQRVMFGPPGRMAPTPGAGSKVQPVRVLEGFPRSTIDATSADCLLQQSNIEEAGEGLVDASWSFKKNTI</sequence>
<dbReference type="EMBL" id="CCYD01001640">
    <property type="protein sequence ID" value="CEG45782.1"/>
    <property type="molecule type" value="Genomic_DNA"/>
</dbReference>
<protein>
    <submittedName>
        <fullName evidence="1">Uncharacterized protein</fullName>
    </submittedName>
</protein>
<dbReference type="RefSeq" id="XP_036263354.1">
    <property type="nucleotide sequence ID" value="XM_036407095.1"/>
</dbReference>
<accession>A0A0P1AUF8</accession>